<proteinExistence type="predicted"/>
<accession>A0A8J6BY58</accession>
<keyword evidence="3" id="KW-1185">Reference proteome</keyword>
<feature type="region of interest" description="Disordered" evidence="1">
    <location>
        <begin position="60"/>
        <end position="135"/>
    </location>
</feature>
<name>A0A8J6BY58_ZIZPA</name>
<reference evidence="2" key="2">
    <citation type="submission" date="2021-02" db="EMBL/GenBank/DDBJ databases">
        <authorList>
            <person name="Kimball J.A."/>
            <person name="Haas M.W."/>
            <person name="Macchietto M."/>
            <person name="Kono T."/>
            <person name="Duquette J."/>
            <person name="Shao M."/>
        </authorList>
    </citation>
    <scope>NUCLEOTIDE SEQUENCE</scope>
    <source>
        <tissue evidence="2">Fresh leaf tissue</tissue>
    </source>
</reference>
<reference evidence="2" key="1">
    <citation type="journal article" date="2021" name="bioRxiv">
        <title>Whole Genome Assembly and Annotation of Northern Wild Rice, Zizania palustris L., Supports a Whole Genome Duplication in the Zizania Genus.</title>
        <authorList>
            <person name="Haas M."/>
            <person name="Kono T."/>
            <person name="Macchietto M."/>
            <person name="Millas R."/>
            <person name="McGilp L."/>
            <person name="Shao M."/>
            <person name="Duquette J."/>
            <person name="Hirsch C.N."/>
            <person name="Kimball J."/>
        </authorList>
    </citation>
    <scope>NUCLEOTIDE SEQUENCE</scope>
    <source>
        <tissue evidence="2">Fresh leaf tissue</tissue>
    </source>
</reference>
<comment type="caution">
    <text evidence="2">The sequence shown here is derived from an EMBL/GenBank/DDBJ whole genome shotgun (WGS) entry which is preliminary data.</text>
</comment>
<dbReference type="EMBL" id="JAAALK010000080">
    <property type="protein sequence ID" value="KAG8094138.1"/>
    <property type="molecule type" value="Genomic_DNA"/>
</dbReference>
<evidence type="ECO:0000313" key="2">
    <source>
        <dbReference type="EMBL" id="KAG8094138.1"/>
    </source>
</evidence>
<evidence type="ECO:0000313" key="3">
    <source>
        <dbReference type="Proteomes" id="UP000729402"/>
    </source>
</evidence>
<protein>
    <submittedName>
        <fullName evidence="2">Uncharacterized protein</fullName>
    </submittedName>
</protein>
<sequence>MVAWGVVAGHVRMMGRWDSGKEPRFRWEIARRTEIVGGTREGAAFWLNYGIVGRRLRDRGLRVGKGLPLRHRTPRLPKPRPSRAPTTRSPAPSHGALPRPKPDRPEPPSPGAISHSRPEPSACLLHRRRGRHPPP</sequence>
<feature type="compositionally biased region" description="Basic residues" evidence="1">
    <location>
        <begin position="125"/>
        <end position="135"/>
    </location>
</feature>
<feature type="compositionally biased region" description="Low complexity" evidence="1">
    <location>
        <begin position="83"/>
        <end position="93"/>
    </location>
</feature>
<evidence type="ECO:0000256" key="1">
    <source>
        <dbReference type="SAM" id="MobiDB-lite"/>
    </source>
</evidence>
<dbReference type="Proteomes" id="UP000729402">
    <property type="component" value="Unassembled WGS sequence"/>
</dbReference>
<dbReference type="AlphaFoldDB" id="A0A8J6BY58"/>
<gene>
    <name evidence="2" type="ORF">GUJ93_ZPchr0012g19226</name>
</gene>
<organism evidence="2 3">
    <name type="scientific">Zizania palustris</name>
    <name type="common">Northern wild rice</name>
    <dbReference type="NCBI Taxonomy" id="103762"/>
    <lineage>
        <taxon>Eukaryota</taxon>
        <taxon>Viridiplantae</taxon>
        <taxon>Streptophyta</taxon>
        <taxon>Embryophyta</taxon>
        <taxon>Tracheophyta</taxon>
        <taxon>Spermatophyta</taxon>
        <taxon>Magnoliopsida</taxon>
        <taxon>Liliopsida</taxon>
        <taxon>Poales</taxon>
        <taxon>Poaceae</taxon>
        <taxon>BOP clade</taxon>
        <taxon>Oryzoideae</taxon>
        <taxon>Oryzeae</taxon>
        <taxon>Zizaniinae</taxon>
        <taxon>Zizania</taxon>
    </lineage>
</organism>
<feature type="compositionally biased region" description="Basic residues" evidence="1">
    <location>
        <begin position="68"/>
        <end position="81"/>
    </location>
</feature>